<organism evidence="1 2">
    <name type="scientific">Jannaschia pagri</name>
    <dbReference type="NCBI Taxonomy" id="2829797"/>
    <lineage>
        <taxon>Bacteria</taxon>
        <taxon>Pseudomonadati</taxon>
        <taxon>Pseudomonadota</taxon>
        <taxon>Alphaproteobacteria</taxon>
        <taxon>Rhodobacterales</taxon>
        <taxon>Roseobacteraceae</taxon>
        <taxon>Jannaschia</taxon>
    </lineage>
</organism>
<sequence length="141" mass="14924">MLSRTALAGIHLYQRFLSPRKGYRCAHSVVHGGTGCSGYAKFAIRDHGFWQAVPLIRARFRDCAQAYETIKQQDEPQRSGKARRRAEKTCDTACCGNEACASGLPSALCRGGSAAGPSKTCDANPCDGDIGCGGCDVCSCG</sequence>
<dbReference type="SMART" id="SM01234">
    <property type="entry name" value="Haemolytic"/>
    <property type="match status" value="1"/>
</dbReference>
<name>A0ABQ4NNZ7_9RHOB</name>
<reference evidence="1 2" key="1">
    <citation type="submission" date="2021-05" db="EMBL/GenBank/DDBJ databases">
        <title>Bacteria Genome sequencing.</title>
        <authorList>
            <person name="Takabe Y."/>
            <person name="Nakajima Y."/>
            <person name="Suzuki S."/>
            <person name="Shiozaki T."/>
        </authorList>
    </citation>
    <scope>NUCLEOTIDE SEQUENCE [LARGE SCALE GENOMIC DNA]</scope>
    <source>
        <strain evidence="1 2">AI_62</strain>
    </source>
</reference>
<comment type="caution">
    <text evidence="1">The sequence shown here is derived from an EMBL/GenBank/DDBJ whole genome shotgun (WGS) entry which is preliminary data.</text>
</comment>
<dbReference type="RefSeq" id="WP_220749614.1">
    <property type="nucleotide sequence ID" value="NZ_BPFH01000005.1"/>
</dbReference>
<gene>
    <name evidence="1" type="ORF">JANAI62_27310</name>
</gene>
<dbReference type="InterPro" id="IPR002696">
    <property type="entry name" value="Membr_insert_effic_factor_YidD"/>
</dbReference>
<protein>
    <recommendedName>
        <fullName evidence="3">Haemolytic domain-containing protein</fullName>
    </recommendedName>
</protein>
<evidence type="ECO:0000313" key="1">
    <source>
        <dbReference type="EMBL" id="GIT96108.1"/>
    </source>
</evidence>
<evidence type="ECO:0000313" key="2">
    <source>
        <dbReference type="Proteomes" id="UP000786693"/>
    </source>
</evidence>
<dbReference type="NCBIfam" id="TIGR00278">
    <property type="entry name" value="membrane protein insertion efficiency factor YidD"/>
    <property type="match status" value="1"/>
</dbReference>
<dbReference type="Pfam" id="PF01809">
    <property type="entry name" value="YidD"/>
    <property type="match status" value="1"/>
</dbReference>
<dbReference type="EMBL" id="BPFH01000005">
    <property type="protein sequence ID" value="GIT96108.1"/>
    <property type="molecule type" value="Genomic_DNA"/>
</dbReference>
<evidence type="ECO:0008006" key="3">
    <source>
        <dbReference type="Google" id="ProtNLM"/>
    </source>
</evidence>
<proteinExistence type="predicted"/>
<keyword evidence="2" id="KW-1185">Reference proteome</keyword>
<dbReference type="Proteomes" id="UP000786693">
    <property type="component" value="Unassembled WGS sequence"/>
</dbReference>
<accession>A0ABQ4NNZ7</accession>